<proteinExistence type="predicted"/>
<dbReference type="PANTHER" id="PTHR37809">
    <property type="entry name" value="RIBOSOMAL PROTEIN S12 METHYLTHIOTRANSFERASE ACCESSORY FACTOR YCAO"/>
    <property type="match status" value="1"/>
</dbReference>
<protein>
    <submittedName>
        <fullName evidence="3">YcaO-like family protein</fullName>
    </submittedName>
</protein>
<keyword evidence="4" id="KW-1185">Reference proteome</keyword>
<sequence length="388" mass="41601">MASVSFQDRSLEGVLNAPSPAPPDTWQTVEKILALRRDFGITRLGSVTGLDRIGIPVVQVVRPASRSVSVNQGKGLSYAQAAISGLMESLEGWASERIPAERVWRASLADMNADGMWSHLHPAATPPADSNDLAWISGWDLISGSFRPVPLAAVDTNYVIPSPHPHWLQRNTTGLAAGTSLQQALIHGCLEILERHAHHLATRRPHFFDRYQIGVDTIGGGKSGEILGRLRQAGLAAGVWALPSPSGLPAYWCHVMEDPARVPLAPLPASGFGCDIDHDRALAKALLEACQSRLGAIAATREDVIGRFYAPPERSELIAWFETLSRGGLPFPENEPAHGGENPLPAILEAMVAAGVKAVVVVVLFSDEALPLHVVRVVAPPLEVSIEE</sequence>
<feature type="region of interest" description="Disordered" evidence="1">
    <location>
        <begin position="1"/>
        <end position="22"/>
    </location>
</feature>
<evidence type="ECO:0000313" key="3">
    <source>
        <dbReference type="EMBL" id="WFP91161.1"/>
    </source>
</evidence>
<organism evidence="3 4">
    <name type="scientific">Ensifer adhaerens</name>
    <name type="common">Sinorhizobium morelense</name>
    <dbReference type="NCBI Taxonomy" id="106592"/>
    <lineage>
        <taxon>Bacteria</taxon>
        <taxon>Pseudomonadati</taxon>
        <taxon>Pseudomonadota</taxon>
        <taxon>Alphaproteobacteria</taxon>
        <taxon>Hyphomicrobiales</taxon>
        <taxon>Rhizobiaceae</taxon>
        <taxon>Sinorhizobium/Ensifer group</taxon>
        <taxon>Ensifer</taxon>
    </lineage>
</organism>
<dbReference type="InterPro" id="IPR003776">
    <property type="entry name" value="YcaO-like_dom"/>
</dbReference>
<gene>
    <name evidence="3" type="ORF">P4B07_01905</name>
</gene>
<dbReference type="Gene3D" id="3.30.160.660">
    <property type="match status" value="1"/>
</dbReference>
<evidence type="ECO:0000313" key="4">
    <source>
        <dbReference type="Proteomes" id="UP001214094"/>
    </source>
</evidence>
<dbReference type="NCBIfam" id="TIGR00702">
    <property type="entry name" value="YcaO-type kinase domain"/>
    <property type="match status" value="1"/>
</dbReference>
<dbReference type="PROSITE" id="PS51664">
    <property type="entry name" value="YCAO"/>
    <property type="match status" value="1"/>
</dbReference>
<dbReference type="Pfam" id="PF02624">
    <property type="entry name" value="YcaO"/>
    <property type="match status" value="1"/>
</dbReference>
<name>A0ABY8HGB8_ENSAD</name>
<accession>A0ABY8HGB8</accession>
<dbReference type="GeneID" id="29520614"/>
<reference evidence="3 4" key="1">
    <citation type="submission" date="2023-03" db="EMBL/GenBank/DDBJ databases">
        <title>Comparative genome and transcriptome analysis combination mining strategies for increasing vitamin B12 production of Ensifer adhaerens strain.</title>
        <authorList>
            <person name="Yongheng L."/>
        </authorList>
    </citation>
    <scope>NUCLEOTIDE SEQUENCE [LARGE SCALE GENOMIC DNA]</scope>
    <source>
        <strain evidence="3 4">Casida A-T305</strain>
    </source>
</reference>
<evidence type="ECO:0000259" key="2">
    <source>
        <dbReference type="PROSITE" id="PS51664"/>
    </source>
</evidence>
<evidence type="ECO:0000256" key="1">
    <source>
        <dbReference type="SAM" id="MobiDB-lite"/>
    </source>
</evidence>
<feature type="domain" description="YcaO" evidence="2">
    <location>
        <begin position="73"/>
        <end position="388"/>
    </location>
</feature>
<dbReference type="EMBL" id="CP121308">
    <property type="protein sequence ID" value="WFP91161.1"/>
    <property type="molecule type" value="Genomic_DNA"/>
</dbReference>
<dbReference type="Proteomes" id="UP001214094">
    <property type="component" value="Chromosome"/>
</dbReference>
<dbReference type="PANTHER" id="PTHR37809:SF1">
    <property type="entry name" value="RIBOSOMAL PROTEIN S12 METHYLTHIOTRANSFERASE ACCESSORY FACTOR YCAO"/>
    <property type="match status" value="1"/>
</dbReference>
<dbReference type="RefSeq" id="WP_034800886.1">
    <property type="nucleotide sequence ID" value="NZ_CP015880.1"/>
</dbReference>